<evidence type="ECO:0000256" key="5">
    <source>
        <dbReference type="ARBA" id="ARBA00023040"/>
    </source>
</evidence>
<dbReference type="PANTHER" id="PTHR24230">
    <property type="entry name" value="G-PROTEIN COUPLED RECEPTOR"/>
    <property type="match status" value="1"/>
</dbReference>
<evidence type="ECO:0008006" key="13">
    <source>
        <dbReference type="Google" id="ProtNLM"/>
    </source>
</evidence>
<name>A0A2T7PU66_POMCA</name>
<evidence type="ECO:0000256" key="7">
    <source>
        <dbReference type="ARBA" id="ARBA00023170"/>
    </source>
</evidence>
<evidence type="ECO:0000256" key="6">
    <source>
        <dbReference type="ARBA" id="ARBA00023136"/>
    </source>
</evidence>
<feature type="transmembrane region" description="Helical" evidence="10">
    <location>
        <begin position="56"/>
        <end position="75"/>
    </location>
</feature>
<keyword evidence="8" id="KW-0807">Transducer</keyword>
<evidence type="ECO:0000313" key="11">
    <source>
        <dbReference type="EMBL" id="PVD36971.1"/>
    </source>
</evidence>
<keyword evidence="12" id="KW-1185">Reference proteome</keyword>
<dbReference type="SUPFAM" id="SSF81321">
    <property type="entry name" value="Family A G protein-coupled receptor-like"/>
    <property type="match status" value="2"/>
</dbReference>
<dbReference type="CDD" id="cd00637">
    <property type="entry name" value="7tm_classA_rhodopsin-like"/>
    <property type="match status" value="1"/>
</dbReference>
<feature type="transmembrane region" description="Helical" evidence="10">
    <location>
        <begin position="25"/>
        <end position="50"/>
    </location>
</feature>
<evidence type="ECO:0000256" key="10">
    <source>
        <dbReference type="SAM" id="Phobius"/>
    </source>
</evidence>
<protein>
    <recommendedName>
        <fullName evidence="13">G-protein coupled receptors family 1 profile domain-containing protein</fullName>
    </recommendedName>
</protein>
<dbReference type="OrthoDB" id="5969463at2759"/>
<dbReference type="InterPro" id="IPR000276">
    <property type="entry name" value="GPCR_Rhodpsn"/>
</dbReference>
<evidence type="ECO:0000256" key="3">
    <source>
        <dbReference type="ARBA" id="ARBA00022692"/>
    </source>
</evidence>
<keyword evidence="2" id="KW-1003">Cell membrane</keyword>
<proteinExistence type="predicted"/>
<dbReference type="Proteomes" id="UP000245119">
    <property type="component" value="Linkage Group LG2"/>
</dbReference>
<reference evidence="11 12" key="1">
    <citation type="submission" date="2018-04" db="EMBL/GenBank/DDBJ databases">
        <title>The genome of golden apple snail Pomacea canaliculata provides insight into stress tolerance and invasive adaptation.</title>
        <authorList>
            <person name="Liu C."/>
            <person name="Liu B."/>
            <person name="Ren Y."/>
            <person name="Zhang Y."/>
            <person name="Wang H."/>
            <person name="Li S."/>
            <person name="Jiang F."/>
            <person name="Yin L."/>
            <person name="Zhang G."/>
            <person name="Qian W."/>
            <person name="Fan W."/>
        </authorList>
    </citation>
    <scope>NUCLEOTIDE SEQUENCE [LARGE SCALE GENOMIC DNA]</scope>
    <source>
        <strain evidence="11">SZHN2017</strain>
        <tissue evidence="11">Muscle</tissue>
    </source>
</reference>
<gene>
    <name evidence="11" type="ORF">C0Q70_03964</name>
</gene>
<keyword evidence="3 10" id="KW-0812">Transmembrane</keyword>
<comment type="caution">
    <text evidence="11">The sequence shown here is derived from an EMBL/GenBank/DDBJ whole genome shotgun (WGS) entry which is preliminary data.</text>
</comment>
<dbReference type="EMBL" id="PZQS01000002">
    <property type="protein sequence ID" value="PVD36971.1"/>
    <property type="molecule type" value="Genomic_DNA"/>
</dbReference>
<dbReference type="Gene3D" id="1.20.1070.10">
    <property type="entry name" value="Rhodopsin 7-helix transmembrane proteins"/>
    <property type="match status" value="2"/>
</dbReference>
<feature type="transmembrane region" description="Helical" evidence="10">
    <location>
        <begin position="331"/>
        <end position="356"/>
    </location>
</feature>
<accession>A0A2T7PU66</accession>
<feature type="compositionally biased region" description="Polar residues" evidence="9">
    <location>
        <begin position="303"/>
        <end position="317"/>
    </location>
</feature>
<dbReference type="PANTHER" id="PTHR24230:SF158">
    <property type="entry name" value="G-PROTEIN COUPLED RECEPTORS FAMILY 1 PROFILE DOMAIN-CONTAINING PROTEIN"/>
    <property type="match status" value="1"/>
</dbReference>
<feature type="transmembrane region" description="Helical" evidence="10">
    <location>
        <begin position="368"/>
        <end position="387"/>
    </location>
</feature>
<evidence type="ECO:0000256" key="2">
    <source>
        <dbReference type="ARBA" id="ARBA00022475"/>
    </source>
</evidence>
<keyword evidence="7" id="KW-0675">Receptor</keyword>
<organism evidence="11 12">
    <name type="scientific">Pomacea canaliculata</name>
    <name type="common">Golden apple snail</name>
    <dbReference type="NCBI Taxonomy" id="400727"/>
    <lineage>
        <taxon>Eukaryota</taxon>
        <taxon>Metazoa</taxon>
        <taxon>Spiralia</taxon>
        <taxon>Lophotrochozoa</taxon>
        <taxon>Mollusca</taxon>
        <taxon>Gastropoda</taxon>
        <taxon>Caenogastropoda</taxon>
        <taxon>Architaenioglossa</taxon>
        <taxon>Ampullarioidea</taxon>
        <taxon>Ampullariidae</taxon>
        <taxon>Pomacea</taxon>
    </lineage>
</organism>
<dbReference type="GO" id="GO:0007218">
    <property type="term" value="P:neuropeptide signaling pathway"/>
    <property type="evidence" value="ECO:0007669"/>
    <property type="project" value="TreeGrafter"/>
</dbReference>
<dbReference type="PRINTS" id="PR00237">
    <property type="entry name" value="GPCRRHODOPSN"/>
</dbReference>
<evidence type="ECO:0000256" key="8">
    <source>
        <dbReference type="ARBA" id="ARBA00023224"/>
    </source>
</evidence>
<keyword evidence="5" id="KW-0297">G-protein coupled receptor</keyword>
<comment type="subcellular location">
    <subcellularLocation>
        <location evidence="1">Cell membrane</location>
        <topology evidence="1">Multi-pass membrane protein</topology>
    </subcellularLocation>
</comment>
<dbReference type="GO" id="GO:0005886">
    <property type="term" value="C:plasma membrane"/>
    <property type="evidence" value="ECO:0007669"/>
    <property type="project" value="UniProtKB-SubCell"/>
</dbReference>
<evidence type="ECO:0000256" key="1">
    <source>
        <dbReference type="ARBA" id="ARBA00004651"/>
    </source>
</evidence>
<keyword evidence="6 10" id="KW-0472">Membrane</keyword>
<sequence length="414" mass="45539">MSVSEAANTSNPNAKQGDPTQEEKLAVVCILSVLSVFGTCGNGLVLYVFSSKGNKVTSTIFILALAGTDFITCLFHPTDGGQRCRGQLLLLRLRVQTVPIPHHVQRSLGGLHHGGHRRRPYFSICHPFLHAVTPCRARVTVFLLCVFAFVLGTITAMGHSTYNYVNVTGEELNVAGAPPSSVEPSSGETRWSFLETRAHPRLYESGRTPTTCRRMCVSSWCSQARVTWCSCFSPASSCTPIRRSSLRSISSLSSPSASSTLSSIAPSCSAENGVDGSARVKPSRSAPTLTTEVEDIELRSKNGTENGGVNETQSLNSSEKKANKERRDFNFLANIRTAAMLFVVTLVFIIAFLPSWLMAVQLVDYKVIVFYCYFVYNVANPVIYAFMNHAFRKELKRVFQRGTNCFVCKPRLYS</sequence>
<evidence type="ECO:0000256" key="4">
    <source>
        <dbReference type="ARBA" id="ARBA00022989"/>
    </source>
</evidence>
<keyword evidence="4 10" id="KW-1133">Transmembrane helix</keyword>
<dbReference type="AlphaFoldDB" id="A0A2T7PU66"/>
<feature type="region of interest" description="Disordered" evidence="9">
    <location>
        <begin position="270"/>
        <end position="321"/>
    </location>
</feature>
<evidence type="ECO:0000256" key="9">
    <source>
        <dbReference type="SAM" id="MobiDB-lite"/>
    </source>
</evidence>
<dbReference type="GO" id="GO:0008528">
    <property type="term" value="F:G protein-coupled peptide receptor activity"/>
    <property type="evidence" value="ECO:0007669"/>
    <property type="project" value="TreeGrafter"/>
</dbReference>
<evidence type="ECO:0000313" key="12">
    <source>
        <dbReference type="Proteomes" id="UP000245119"/>
    </source>
</evidence>